<evidence type="ECO:0000313" key="3">
    <source>
        <dbReference type="EMBL" id="KAK7111568.1"/>
    </source>
</evidence>
<evidence type="ECO:0000313" key="4">
    <source>
        <dbReference type="Proteomes" id="UP001374579"/>
    </source>
</evidence>
<organism evidence="3 4">
    <name type="scientific">Littorina saxatilis</name>
    <dbReference type="NCBI Taxonomy" id="31220"/>
    <lineage>
        <taxon>Eukaryota</taxon>
        <taxon>Metazoa</taxon>
        <taxon>Spiralia</taxon>
        <taxon>Lophotrochozoa</taxon>
        <taxon>Mollusca</taxon>
        <taxon>Gastropoda</taxon>
        <taxon>Caenogastropoda</taxon>
        <taxon>Littorinimorpha</taxon>
        <taxon>Littorinoidea</taxon>
        <taxon>Littorinidae</taxon>
        <taxon>Littorina</taxon>
    </lineage>
</organism>
<reference evidence="3 4" key="1">
    <citation type="submission" date="2024-02" db="EMBL/GenBank/DDBJ databases">
        <title>Chromosome-scale genome assembly of the rough periwinkle Littorina saxatilis.</title>
        <authorList>
            <person name="De Jode A."/>
            <person name="Faria R."/>
            <person name="Formenti G."/>
            <person name="Sims Y."/>
            <person name="Smith T.P."/>
            <person name="Tracey A."/>
            <person name="Wood J.M.D."/>
            <person name="Zagrodzka Z.B."/>
            <person name="Johannesson K."/>
            <person name="Butlin R.K."/>
            <person name="Leder E.H."/>
        </authorList>
    </citation>
    <scope>NUCLEOTIDE SEQUENCE [LARGE SCALE GENOMIC DNA]</scope>
    <source>
        <strain evidence="3">Snail1</strain>
        <tissue evidence="3">Muscle</tissue>
    </source>
</reference>
<feature type="compositionally biased region" description="Acidic residues" evidence="1">
    <location>
        <begin position="173"/>
        <end position="187"/>
    </location>
</feature>
<feature type="compositionally biased region" description="Basic and acidic residues" evidence="1">
    <location>
        <begin position="157"/>
        <end position="172"/>
    </location>
</feature>
<gene>
    <name evidence="3" type="ORF">V1264_011178</name>
</gene>
<evidence type="ECO:0000256" key="1">
    <source>
        <dbReference type="SAM" id="MobiDB-lite"/>
    </source>
</evidence>
<feature type="region of interest" description="Disordered" evidence="1">
    <location>
        <begin position="134"/>
        <end position="189"/>
    </location>
</feature>
<proteinExistence type="predicted"/>
<name>A0AAN9BUB4_9CAEN</name>
<feature type="signal peptide" evidence="2">
    <location>
        <begin position="1"/>
        <end position="18"/>
    </location>
</feature>
<evidence type="ECO:0000256" key="2">
    <source>
        <dbReference type="SAM" id="SignalP"/>
    </source>
</evidence>
<dbReference type="EMBL" id="JBAMIC010000002">
    <property type="protein sequence ID" value="KAK7111568.1"/>
    <property type="molecule type" value="Genomic_DNA"/>
</dbReference>
<feature type="region of interest" description="Disordered" evidence="1">
    <location>
        <begin position="50"/>
        <end position="109"/>
    </location>
</feature>
<protein>
    <submittedName>
        <fullName evidence="3">Uncharacterized protein</fullName>
    </submittedName>
</protein>
<dbReference type="AlphaFoldDB" id="A0AAN9BUB4"/>
<keyword evidence="4" id="KW-1185">Reference proteome</keyword>
<feature type="compositionally biased region" description="Polar residues" evidence="1">
    <location>
        <begin position="92"/>
        <end position="101"/>
    </location>
</feature>
<dbReference type="Proteomes" id="UP001374579">
    <property type="component" value="Unassembled WGS sequence"/>
</dbReference>
<feature type="compositionally biased region" description="Polar residues" evidence="1">
    <location>
        <begin position="50"/>
        <end position="61"/>
    </location>
</feature>
<accession>A0AAN9BUB4</accession>
<comment type="caution">
    <text evidence="3">The sequence shown here is derived from an EMBL/GenBank/DDBJ whole genome shotgun (WGS) entry which is preliminary data.</text>
</comment>
<keyword evidence="2" id="KW-0732">Signal</keyword>
<feature type="region of interest" description="Disordered" evidence="1">
    <location>
        <begin position="220"/>
        <end position="239"/>
    </location>
</feature>
<feature type="chain" id="PRO_5043034932" evidence="2">
    <location>
        <begin position="19"/>
        <end position="345"/>
    </location>
</feature>
<sequence>MKYSRCLIFCCIVVLAHGAPAAKDRRVSRDLDKIDGLRARLLRLQNQIQALEGNEGTSKNTEGGRETGSRAQNDDVSAEDDVSKLREGAEDQMTSARQQHVQKLARTLGDNRESNLKTLASTLRELLVEQQADEADRAADQAPQRANTAGDYLGDSYNKHENLPPATHRDKEEEKEEEEETADDGDDKYDVAIDNSRLRNIYSMLMRMYNEQESNAVAMGTRNRPQQHRYTPDSPRPTSYHSVPVVHVDEGAFGDFVDDTADDSRPLSAAALRSSSPRAEHNVMRDAVLAAVETKLLNDVQDARTAGISVNDIIKDIQRKAADEQKREQLKEIERELSSLSRKRL</sequence>